<organism evidence="2">
    <name type="scientific">Deinococcus sp. VB142</name>
    <dbReference type="NCBI Taxonomy" id="3112952"/>
    <lineage>
        <taxon>Bacteria</taxon>
        <taxon>Thermotogati</taxon>
        <taxon>Deinococcota</taxon>
        <taxon>Deinococci</taxon>
        <taxon>Deinococcales</taxon>
        <taxon>Deinococcaceae</taxon>
        <taxon>Deinococcus</taxon>
    </lineage>
</organism>
<feature type="chain" id="PRO_5044008616" description="Lipoprotein" evidence="1">
    <location>
        <begin position="31"/>
        <end position="246"/>
    </location>
</feature>
<evidence type="ECO:0008006" key="3">
    <source>
        <dbReference type="Google" id="ProtNLM"/>
    </source>
</evidence>
<keyword evidence="1" id="KW-0732">Signal</keyword>
<sequence>MMLLSSPSPRWRLLGGLLLPLMLTACGSTAPSPPPPAPLSVKGAIIFPPRAGKAVFGSGTGSQFMPLAQAEVKDTGEFELVLPPDLPGGAGTSLPLVPAGLWGDVRRSLCTGQPVSSEPTAQLRVLDQGQYSVDGVVIGELSPMPQALAGEVTSQNRVLISKLTTYVHADRAVSVRGTVSCTLERTSGAQQKATIEIRYQFERGWNMVQVQTEQPSGGSASTTLAQTAPLQPMTWRFLEVQPPSGR</sequence>
<evidence type="ECO:0000313" key="2">
    <source>
        <dbReference type="EMBL" id="WYF44918.1"/>
    </source>
</evidence>
<dbReference type="RefSeq" id="WP_339096094.1">
    <property type="nucleotide sequence ID" value="NZ_CP149782.1"/>
</dbReference>
<dbReference type="EMBL" id="CP149782">
    <property type="protein sequence ID" value="WYF44918.1"/>
    <property type="molecule type" value="Genomic_DNA"/>
</dbReference>
<protein>
    <recommendedName>
        <fullName evidence="3">Lipoprotein</fullName>
    </recommendedName>
</protein>
<name>A0AAU6Q3U9_9DEIO</name>
<proteinExistence type="predicted"/>
<feature type="signal peptide" evidence="1">
    <location>
        <begin position="1"/>
        <end position="30"/>
    </location>
</feature>
<accession>A0AAU6Q3U9</accession>
<evidence type="ECO:0000256" key="1">
    <source>
        <dbReference type="SAM" id="SignalP"/>
    </source>
</evidence>
<reference evidence="2" key="1">
    <citation type="submission" date="2024-03" db="EMBL/GenBank/DDBJ databases">
        <title>Deinococcus weizhi sp. nov., isolated from human skin.</title>
        <authorList>
            <person name="Wei Z."/>
            <person name="Tian F."/>
            <person name="Yang C."/>
            <person name="Xin L.T."/>
            <person name="Wen Z.J."/>
            <person name="Lan K.C."/>
            <person name="Yu L."/>
            <person name="Zhe W."/>
            <person name="Dan F.D."/>
            <person name="Jun W."/>
            <person name="Rui Z."/>
            <person name="Yong X.J."/>
            <person name="Ting Y."/>
            <person name="Wei X."/>
            <person name="Xu Z.G."/>
            <person name="Xin Z."/>
            <person name="Dong F.G."/>
            <person name="Ni X.M."/>
            <person name="Zheng M.G."/>
            <person name="Chun Y."/>
            <person name="Qian W.X."/>
        </authorList>
    </citation>
    <scope>NUCLEOTIDE SEQUENCE</scope>
    <source>
        <strain evidence="2">VB142</strain>
    </source>
</reference>
<gene>
    <name evidence="2" type="ORF">WDJ50_02045</name>
</gene>
<dbReference type="AlphaFoldDB" id="A0AAU6Q3U9"/>